<gene>
    <name evidence="2" type="ORF">D4A92_19595</name>
</gene>
<evidence type="ECO:0008006" key="4">
    <source>
        <dbReference type="Google" id="ProtNLM"/>
    </source>
</evidence>
<dbReference type="RefSeq" id="WP_203016713.1">
    <property type="nucleotide sequence ID" value="NZ_CP032405.1"/>
</dbReference>
<feature type="region of interest" description="Disordered" evidence="1">
    <location>
        <begin position="1"/>
        <end position="28"/>
    </location>
</feature>
<reference evidence="2 3" key="1">
    <citation type="submission" date="2018-09" db="EMBL/GenBank/DDBJ databases">
        <title>Rhizobium sp. MAE2-X.</title>
        <authorList>
            <person name="Lee Y."/>
            <person name="Jeon C.O."/>
        </authorList>
    </citation>
    <scope>NUCLEOTIDE SEQUENCE [LARGE SCALE GENOMIC DNA]</scope>
    <source>
        <strain evidence="2 3">MAE2-X</strain>
    </source>
</reference>
<organism evidence="2 3">
    <name type="scientific">Rhizobium rosettiformans</name>
    <dbReference type="NCBI Taxonomy" id="1368430"/>
    <lineage>
        <taxon>Bacteria</taxon>
        <taxon>Pseudomonadati</taxon>
        <taxon>Pseudomonadota</taxon>
        <taxon>Alphaproteobacteria</taxon>
        <taxon>Hyphomicrobiales</taxon>
        <taxon>Rhizobiaceae</taxon>
        <taxon>Rhizobium/Agrobacterium group</taxon>
        <taxon>Rhizobium</taxon>
    </lineage>
</organism>
<sequence length="125" mass="14402">MTHMIASQAQRREHKHRRYSGKPSAAHYGPDAVARAERAYRAVQSEFQWLSIDQVRKPPRTMLDAKLARQIAVHLMVNCLSMEQRQIARLQGRQRTSIHFALQTVNGRLESPMFAASYERMEAAL</sequence>
<evidence type="ECO:0000256" key="1">
    <source>
        <dbReference type="SAM" id="MobiDB-lite"/>
    </source>
</evidence>
<dbReference type="Gene3D" id="1.10.1750.10">
    <property type="match status" value="1"/>
</dbReference>
<evidence type="ECO:0000313" key="2">
    <source>
        <dbReference type="EMBL" id="QRF53491.1"/>
    </source>
</evidence>
<evidence type="ECO:0000313" key="3">
    <source>
        <dbReference type="Proteomes" id="UP000596351"/>
    </source>
</evidence>
<dbReference type="InterPro" id="IPR010921">
    <property type="entry name" value="Trp_repressor/repl_initiator"/>
</dbReference>
<keyword evidence="3" id="KW-1185">Reference proteome</keyword>
<accession>A0ABX7F1C2</accession>
<name>A0ABX7F1C2_9HYPH</name>
<dbReference type="SUPFAM" id="SSF48295">
    <property type="entry name" value="TrpR-like"/>
    <property type="match status" value="1"/>
</dbReference>
<protein>
    <recommendedName>
        <fullName evidence="4">Transposase</fullName>
    </recommendedName>
</protein>
<dbReference type="Proteomes" id="UP000596351">
    <property type="component" value="Chromosome"/>
</dbReference>
<dbReference type="EMBL" id="CP032405">
    <property type="protein sequence ID" value="QRF53491.1"/>
    <property type="molecule type" value="Genomic_DNA"/>
</dbReference>
<proteinExistence type="predicted"/>